<dbReference type="EMBL" id="HACG01040718">
    <property type="protein sequence ID" value="CEK87583.1"/>
    <property type="molecule type" value="Transcribed_RNA"/>
</dbReference>
<sequence>WNLQGKWKRGHPKQTWRLLEELRGAGLSWEAVKKTARDRENWRTTADTLCFTRNGDK</sequence>
<gene>
    <name evidence="1" type="primary">ORF160225</name>
    <name evidence="2" type="synonym">ORF160229</name>
</gene>
<proteinExistence type="predicted"/>
<organism evidence="1">
    <name type="scientific">Arion vulgaris</name>
    <dbReference type="NCBI Taxonomy" id="1028688"/>
    <lineage>
        <taxon>Eukaryota</taxon>
        <taxon>Metazoa</taxon>
        <taxon>Spiralia</taxon>
        <taxon>Lophotrochozoa</taxon>
        <taxon>Mollusca</taxon>
        <taxon>Gastropoda</taxon>
        <taxon>Heterobranchia</taxon>
        <taxon>Euthyneura</taxon>
        <taxon>Panpulmonata</taxon>
        <taxon>Eupulmonata</taxon>
        <taxon>Stylommatophora</taxon>
        <taxon>Helicina</taxon>
        <taxon>Arionoidea</taxon>
        <taxon>Arionidae</taxon>
        <taxon>Arion</taxon>
    </lineage>
</organism>
<dbReference type="EMBL" id="HACG01040717">
    <property type="protein sequence ID" value="CEK87582.1"/>
    <property type="molecule type" value="Transcribed_RNA"/>
</dbReference>
<feature type="non-terminal residue" evidence="1">
    <location>
        <position position="1"/>
    </location>
</feature>
<dbReference type="AlphaFoldDB" id="A0A0B7B3Y5"/>
<accession>A0A0B7B3Y5</accession>
<name>A0A0B7B3Y5_9EUPU</name>
<evidence type="ECO:0000313" key="1">
    <source>
        <dbReference type="EMBL" id="CEK87582.1"/>
    </source>
</evidence>
<evidence type="ECO:0000313" key="2">
    <source>
        <dbReference type="EMBL" id="CEK87583.1"/>
    </source>
</evidence>
<reference evidence="1" key="1">
    <citation type="submission" date="2014-12" db="EMBL/GenBank/DDBJ databases">
        <title>Insight into the proteome of Arion vulgaris.</title>
        <authorList>
            <person name="Aradska J."/>
            <person name="Bulat T."/>
            <person name="Smidak R."/>
            <person name="Sarate P."/>
            <person name="Gangsoo J."/>
            <person name="Sialana F."/>
            <person name="Bilban M."/>
            <person name="Lubec G."/>
        </authorList>
    </citation>
    <scope>NUCLEOTIDE SEQUENCE</scope>
    <source>
        <tissue evidence="1">Skin</tissue>
    </source>
</reference>
<protein>
    <submittedName>
        <fullName evidence="1">Uncharacterized protein</fullName>
    </submittedName>
</protein>